<dbReference type="Pfam" id="PF13460">
    <property type="entry name" value="NAD_binding_10"/>
    <property type="match status" value="1"/>
</dbReference>
<reference evidence="2 3" key="2">
    <citation type="submission" date="2013-04" db="EMBL/GenBank/DDBJ databases">
        <authorList>
            <person name="Fiebig A."/>
            <person name="Pradella S."/>
            <person name="Wagner-Doebler I."/>
        </authorList>
    </citation>
    <scope>NUCLEOTIDE SEQUENCE [LARGE SCALE GENOMIC DNA]</scope>
    <source>
        <strain evidence="3">DSM 17067 / NCIMB 14079 / DFL-11</strain>
    </source>
</reference>
<organism evidence="2 3">
    <name type="scientific">Roseibium alexandrii (strain DSM 17067 / NCIMB 14079 / DFL-11)</name>
    <name type="common">Labrenzia alexandrii</name>
    <dbReference type="NCBI Taxonomy" id="244592"/>
    <lineage>
        <taxon>Bacteria</taxon>
        <taxon>Pseudomonadati</taxon>
        <taxon>Pseudomonadota</taxon>
        <taxon>Alphaproteobacteria</taxon>
        <taxon>Hyphomicrobiales</taxon>
        <taxon>Stappiaceae</taxon>
        <taxon>Roseibium</taxon>
    </lineage>
</organism>
<dbReference type="PANTHER" id="PTHR47129">
    <property type="entry name" value="QUINONE OXIDOREDUCTASE 2"/>
    <property type="match status" value="1"/>
</dbReference>
<feature type="domain" description="NAD(P)-binding" evidence="1">
    <location>
        <begin position="6"/>
        <end position="182"/>
    </location>
</feature>
<dbReference type="Proteomes" id="UP000004703">
    <property type="component" value="Chromosome"/>
</dbReference>
<reference evidence="2 3" key="1">
    <citation type="submission" date="2008-01" db="EMBL/GenBank/DDBJ databases">
        <authorList>
            <person name="Wagner-Dobler I."/>
            <person name="Ferriera S."/>
            <person name="Johnson J."/>
            <person name="Kravitz S."/>
            <person name="Beeson K."/>
            <person name="Sutton G."/>
            <person name="Rogers Y.-H."/>
            <person name="Friedman R."/>
            <person name="Frazier M."/>
            <person name="Venter J.C."/>
        </authorList>
    </citation>
    <scope>NUCLEOTIDE SEQUENCE [LARGE SCALE GENOMIC DNA]</scope>
    <source>
        <strain evidence="3">DSM 17067 / NCIMB 14079 / DFL-11</strain>
    </source>
</reference>
<evidence type="ECO:0000259" key="1">
    <source>
        <dbReference type="Pfam" id="PF13460"/>
    </source>
</evidence>
<dbReference type="AlphaFoldDB" id="A0A5E8GU58"/>
<dbReference type="Gene3D" id="3.90.25.10">
    <property type="entry name" value="UDP-galactose 4-epimerase, domain 1"/>
    <property type="match status" value="1"/>
</dbReference>
<dbReference type="EMBL" id="ACCU02000004">
    <property type="protein sequence ID" value="EEE43325.1"/>
    <property type="molecule type" value="Genomic_DNA"/>
</dbReference>
<accession>A0A5E8GU58</accession>
<name>A0A5E8GU58_ROSAD</name>
<dbReference type="InterPro" id="IPR036291">
    <property type="entry name" value="NAD(P)-bd_dom_sf"/>
</dbReference>
<proteinExistence type="predicted"/>
<comment type="caution">
    <text evidence="2">The sequence shown here is derived from an EMBL/GenBank/DDBJ whole genome shotgun (WGS) entry which is preliminary data.</text>
</comment>
<dbReference type="PANTHER" id="PTHR47129:SF1">
    <property type="entry name" value="NMRA-LIKE DOMAIN-CONTAINING PROTEIN"/>
    <property type="match status" value="1"/>
</dbReference>
<sequence length="285" mass="29035">MIAITGANGQLGRLVLKHLSRQNTPAIRALVRSPEKAADLASTTVSIVHADYNAPETLAAALQGVDRLLLISGSEVGSRTRQHGNIIEAAKRAGVSFIVYTSLLNAGRSKMILAAEHVETEALLKASGIAHAILRNGWYLENYSGAVAAALAQGAVAGASGEGRISAASRQDYAEAAASVLTGQDTSTRVFELGGSGFTAAELAAEVSRQAGRTIAFRNMEQSAYAAALTAAGLPGGIANALADADAAAAHGALETSSDDLEQLIGHPPLPLAAFVQSALSQSAA</sequence>
<dbReference type="InterPro" id="IPR016040">
    <property type="entry name" value="NAD(P)-bd_dom"/>
</dbReference>
<dbReference type="RefSeq" id="WP_008189409.1">
    <property type="nucleotide sequence ID" value="NZ_CM011002.1"/>
</dbReference>
<evidence type="ECO:0000313" key="3">
    <source>
        <dbReference type="Proteomes" id="UP000004703"/>
    </source>
</evidence>
<protein>
    <submittedName>
        <fullName evidence="2">Putative nucleoside-diphosphate-sugar epimerase</fullName>
    </submittedName>
</protein>
<dbReference type="InterPro" id="IPR052718">
    <property type="entry name" value="NmrA-type_oxidoreductase"/>
</dbReference>
<gene>
    <name evidence="2" type="ORF">SADFL11_611</name>
</gene>
<evidence type="ECO:0000313" key="2">
    <source>
        <dbReference type="EMBL" id="EEE43325.1"/>
    </source>
</evidence>
<dbReference type="CDD" id="cd05269">
    <property type="entry name" value="TMR_SDR_a"/>
    <property type="match status" value="1"/>
</dbReference>
<dbReference type="SUPFAM" id="SSF51735">
    <property type="entry name" value="NAD(P)-binding Rossmann-fold domains"/>
    <property type="match status" value="1"/>
</dbReference>
<dbReference type="Gene3D" id="3.40.50.720">
    <property type="entry name" value="NAD(P)-binding Rossmann-like Domain"/>
    <property type="match status" value="1"/>
</dbReference>